<sequence>MNIAQGRLSRILVWGALCLAALLTTFPLLYAIAASLMTQSDFNAGAVLPSWPLEFSNYVAAFERFPLLRYFGNSFIMAGLVTVAVLVTSSMAAFSFTFIPFRGRGMLFAIVLGTLMIPWEATIIVNFQTVRDLGWLNTFQGLTVPSFAMGFGIFLLRQSFRTLPNDLHEAMQVDGASRFRFFVSTVLPLNRPMLATLAVFTFITTWNTYLWPLLVTSEERVRTVQIALRSLQGEATTAWPLVMAATVMVMAGTLIVLVLGQRQLKAGLVAGAVKG</sequence>
<dbReference type="AlphaFoldDB" id="A0A9D2LCB6"/>
<keyword evidence="5 7" id="KW-1133">Transmembrane helix</keyword>
<proteinExistence type="inferred from homology"/>
<evidence type="ECO:0000256" key="6">
    <source>
        <dbReference type="ARBA" id="ARBA00023136"/>
    </source>
</evidence>
<dbReference type="Pfam" id="PF00528">
    <property type="entry name" value="BPD_transp_1"/>
    <property type="match status" value="1"/>
</dbReference>
<dbReference type="InterPro" id="IPR000515">
    <property type="entry name" value="MetI-like"/>
</dbReference>
<feature type="transmembrane region" description="Helical" evidence="7">
    <location>
        <begin position="238"/>
        <end position="259"/>
    </location>
</feature>
<evidence type="ECO:0000259" key="8">
    <source>
        <dbReference type="PROSITE" id="PS50928"/>
    </source>
</evidence>
<dbReference type="GO" id="GO:0055085">
    <property type="term" value="P:transmembrane transport"/>
    <property type="evidence" value="ECO:0007669"/>
    <property type="project" value="InterPro"/>
</dbReference>
<feature type="transmembrane region" description="Helical" evidence="7">
    <location>
        <begin position="106"/>
        <end position="127"/>
    </location>
</feature>
<comment type="caution">
    <text evidence="9">The sequence shown here is derived from an EMBL/GenBank/DDBJ whole genome shotgun (WGS) entry which is preliminary data.</text>
</comment>
<dbReference type="Gene3D" id="1.10.3720.10">
    <property type="entry name" value="MetI-like"/>
    <property type="match status" value="1"/>
</dbReference>
<evidence type="ECO:0000256" key="4">
    <source>
        <dbReference type="ARBA" id="ARBA00022692"/>
    </source>
</evidence>
<dbReference type="Proteomes" id="UP000823823">
    <property type="component" value="Unassembled WGS sequence"/>
</dbReference>
<dbReference type="GO" id="GO:0005886">
    <property type="term" value="C:plasma membrane"/>
    <property type="evidence" value="ECO:0007669"/>
    <property type="project" value="UniProtKB-SubCell"/>
</dbReference>
<keyword evidence="6 7" id="KW-0472">Membrane</keyword>
<dbReference type="PANTHER" id="PTHR43744:SF8">
    <property type="entry name" value="SN-GLYCEROL-3-PHOSPHATE TRANSPORT SYSTEM PERMEASE PROTEIN UGPE"/>
    <property type="match status" value="1"/>
</dbReference>
<feature type="transmembrane region" description="Helical" evidence="7">
    <location>
        <begin position="139"/>
        <end position="160"/>
    </location>
</feature>
<keyword evidence="2 7" id="KW-0813">Transport</keyword>
<comment type="subcellular location">
    <subcellularLocation>
        <location evidence="1 7">Cell membrane</location>
        <topology evidence="1 7">Multi-pass membrane protein</topology>
    </subcellularLocation>
</comment>
<feature type="transmembrane region" description="Helical" evidence="7">
    <location>
        <begin position="75"/>
        <end position="99"/>
    </location>
</feature>
<feature type="transmembrane region" description="Helical" evidence="7">
    <location>
        <begin position="12"/>
        <end position="33"/>
    </location>
</feature>
<accession>A0A9D2LCB6</accession>
<dbReference type="CDD" id="cd06261">
    <property type="entry name" value="TM_PBP2"/>
    <property type="match status" value="1"/>
</dbReference>
<dbReference type="PANTHER" id="PTHR43744">
    <property type="entry name" value="ABC TRANSPORTER PERMEASE PROTEIN MG189-RELATED-RELATED"/>
    <property type="match status" value="1"/>
</dbReference>
<reference evidence="9" key="2">
    <citation type="submission" date="2021-04" db="EMBL/GenBank/DDBJ databases">
        <authorList>
            <person name="Gilroy R."/>
        </authorList>
    </citation>
    <scope>NUCLEOTIDE SEQUENCE</scope>
    <source>
        <strain evidence="9">ChiHjej13B12-24818</strain>
    </source>
</reference>
<gene>
    <name evidence="9" type="ORF">H9786_05640</name>
</gene>
<evidence type="ECO:0000256" key="3">
    <source>
        <dbReference type="ARBA" id="ARBA00022475"/>
    </source>
</evidence>
<name>A0A9D2LCB6_9MICO</name>
<evidence type="ECO:0000256" key="2">
    <source>
        <dbReference type="ARBA" id="ARBA00022448"/>
    </source>
</evidence>
<keyword evidence="4 7" id="KW-0812">Transmembrane</keyword>
<dbReference type="SUPFAM" id="SSF161098">
    <property type="entry name" value="MetI-like"/>
    <property type="match status" value="1"/>
</dbReference>
<feature type="transmembrane region" description="Helical" evidence="7">
    <location>
        <begin position="181"/>
        <end position="203"/>
    </location>
</feature>
<dbReference type="PROSITE" id="PS50928">
    <property type="entry name" value="ABC_TM1"/>
    <property type="match status" value="1"/>
</dbReference>
<protein>
    <submittedName>
        <fullName evidence="9">Carbohydrate ABC transporter permease</fullName>
    </submittedName>
</protein>
<feature type="domain" description="ABC transmembrane type-1" evidence="8">
    <location>
        <begin position="71"/>
        <end position="260"/>
    </location>
</feature>
<keyword evidence="3" id="KW-1003">Cell membrane</keyword>
<evidence type="ECO:0000256" key="1">
    <source>
        <dbReference type="ARBA" id="ARBA00004651"/>
    </source>
</evidence>
<dbReference type="EMBL" id="DWZH01000038">
    <property type="protein sequence ID" value="HJB09999.1"/>
    <property type="molecule type" value="Genomic_DNA"/>
</dbReference>
<organism evidence="9 10">
    <name type="scientific">Candidatus Brachybacterium merdavium</name>
    <dbReference type="NCBI Taxonomy" id="2838513"/>
    <lineage>
        <taxon>Bacteria</taxon>
        <taxon>Bacillati</taxon>
        <taxon>Actinomycetota</taxon>
        <taxon>Actinomycetes</taxon>
        <taxon>Micrococcales</taxon>
        <taxon>Dermabacteraceae</taxon>
        <taxon>Brachybacterium</taxon>
    </lineage>
</organism>
<evidence type="ECO:0000313" key="9">
    <source>
        <dbReference type="EMBL" id="HJB09999.1"/>
    </source>
</evidence>
<comment type="similarity">
    <text evidence="7">Belongs to the binding-protein-dependent transport system permease family.</text>
</comment>
<evidence type="ECO:0000256" key="5">
    <source>
        <dbReference type="ARBA" id="ARBA00022989"/>
    </source>
</evidence>
<reference evidence="9" key="1">
    <citation type="journal article" date="2021" name="PeerJ">
        <title>Extensive microbial diversity within the chicken gut microbiome revealed by metagenomics and culture.</title>
        <authorList>
            <person name="Gilroy R."/>
            <person name="Ravi A."/>
            <person name="Getino M."/>
            <person name="Pursley I."/>
            <person name="Horton D.L."/>
            <person name="Alikhan N.F."/>
            <person name="Baker D."/>
            <person name="Gharbi K."/>
            <person name="Hall N."/>
            <person name="Watson M."/>
            <person name="Adriaenssens E.M."/>
            <person name="Foster-Nyarko E."/>
            <person name="Jarju S."/>
            <person name="Secka A."/>
            <person name="Antonio M."/>
            <person name="Oren A."/>
            <person name="Chaudhuri R.R."/>
            <person name="La Ragione R."/>
            <person name="Hildebrand F."/>
            <person name="Pallen M.J."/>
        </authorList>
    </citation>
    <scope>NUCLEOTIDE SEQUENCE</scope>
    <source>
        <strain evidence="9">ChiHjej13B12-24818</strain>
    </source>
</reference>
<evidence type="ECO:0000256" key="7">
    <source>
        <dbReference type="RuleBase" id="RU363032"/>
    </source>
</evidence>
<dbReference type="InterPro" id="IPR035906">
    <property type="entry name" value="MetI-like_sf"/>
</dbReference>
<evidence type="ECO:0000313" key="10">
    <source>
        <dbReference type="Proteomes" id="UP000823823"/>
    </source>
</evidence>